<dbReference type="GO" id="GO:0005829">
    <property type="term" value="C:cytosol"/>
    <property type="evidence" value="ECO:0007669"/>
    <property type="project" value="TreeGrafter"/>
</dbReference>
<dbReference type="InterPro" id="IPR029039">
    <property type="entry name" value="Flavoprotein-like_sf"/>
</dbReference>
<organism evidence="4 5">
    <name type="scientific">Lactobacillus intestinalis</name>
    <dbReference type="NCBI Taxonomy" id="151781"/>
    <lineage>
        <taxon>Bacteria</taxon>
        <taxon>Bacillati</taxon>
        <taxon>Bacillota</taxon>
        <taxon>Bacilli</taxon>
        <taxon>Lactobacillales</taxon>
        <taxon>Lactobacillaceae</taxon>
        <taxon>Lactobacillus</taxon>
    </lineage>
</organism>
<sequence length="198" mass="23128">MDFLIIYCHPYEKSFNHAILESVKSNLAHKHKSFKVIDLYQEQFNPIYDKEELRLFHTGKTHDPLVTKYLNYLREASAIIFITPLWWNSIPAMLKGFIDKVMKEGKGLSHTVSKTGIHGELTNIKHTYVLTTSTSPTFYVKLFLGNGIKRIFINKTLKQLGMQDRHWIHFGGLTNSTQKQRIAYLTKINHYNFSSRNH</sequence>
<keyword evidence="2" id="KW-0560">Oxidoreductase</keyword>
<dbReference type="PANTHER" id="PTHR10204">
    <property type="entry name" value="NAD P H OXIDOREDUCTASE-RELATED"/>
    <property type="match status" value="1"/>
</dbReference>
<feature type="domain" description="Flavodoxin-like fold" evidence="3">
    <location>
        <begin position="1"/>
        <end position="181"/>
    </location>
</feature>
<evidence type="ECO:0000313" key="4">
    <source>
        <dbReference type="EMBL" id="TGY17158.1"/>
    </source>
</evidence>
<reference evidence="4 5" key="1">
    <citation type="submission" date="2019-04" db="EMBL/GenBank/DDBJ databases">
        <title>Microbes associate with the intestines of laboratory mice.</title>
        <authorList>
            <person name="Navarre W."/>
            <person name="Wong E."/>
            <person name="Huang K."/>
            <person name="Tropini C."/>
            <person name="Ng K."/>
            <person name="Yu B."/>
        </authorList>
    </citation>
    <scope>NUCLEOTIDE SEQUENCE [LARGE SCALE GENOMIC DNA]</scope>
    <source>
        <strain evidence="4 5">NM61_E11</strain>
    </source>
</reference>
<proteinExistence type="inferred from homology"/>
<dbReference type="Gene3D" id="3.40.50.360">
    <property type="match status" value="1"/>
</dbReference>
<gene>
    <name evidence="4" type="ORF">E5351_01480</name>
</gene>
<evidence type="ECO:0000313" key="5">
    <source>
        <dbReference type="Proteomes" id="UP000309117"/>
    </source>
</evidence>
<evidence type="ECO:0000256" key="2">
    <source>
        <dbReference type="ARBA" id="ARBA00023002"/>
    </source>
</evidence>
<name>A0A4S2BQ78_9LACO</name>
<dbReference type="InterPro" id="IPR003680">
    <property type="entry name" value="Flavodoxin_fold"/>
</dbReference>
<dbReference type="RefSeq" id="WP_004045669.1">
    <property type="nucleotide sequence ID" value="NZ_AQFR02000003.1"/>
</dbReference>
<dbReference type="PANTHER" id="PTHR10204:SF34">
    <property type="entry name" value="NAD(P)H DEHYDROGENASE [QUINONE] 1 ISOFORM 1"/>
    <property type="match status" value="1"/>
</dbReference>
<accession>A0A4S2BQ78</accession>
<dbReference type="EMBL" id="SRYV01000002">
    <property type="protein sequence ID" value="TGY17158.1"/>
    <property type="molecule type" value="Genomic_DNA"/>
</dbReference>
<dbReference type="Pfam" id="PF02525">
    <property type="entry name" value="Flavodoxin_2"/>
    <property type="match status" value="1"/>
</dbReference>
<protein>
    <submittedName>
        <fullName evidence="4">Flavodoxin family protein</fullName>
    </submittedName>
</protein>
<evidence type="ECO:0000259" key="3">
    <source>
        <dbReference type="Pfam" id="PF02525"/>
    </source>
</evidence>
<dbReference type="SUPFAM" id="SSF52218">
    <property type="entry name" value="Flavoproteins"/>
    <property type="match status" value="1"/>
</dbReference>
<dbReference type="AlphaFoldDB" id="A0A4S2BQ78"/>
<dbReference type="GO" id="GO:0003955">
    <property type="term" value="F:NAD(P)H dehydrogenase (quinone) activity"/>
    <property type="evidence" value="ECO:0007669"/>
    <property type="project" value="TreeGrafter"/>
</dbReference>
<evidence type="ECO:0000256" key="1">
    <source>
        <dbReference type="ARBA" id="ARBA00006252"/>
    </source>
</evidence>
<comment type="similarity">
    <text evidence="1">Belongs to the NAD(P)H dehydrogenase (quinone) family.</text>
</comment>
<comment type="caution">
    <text evidence="4">The sequence shown here is derived from an EMBL/GenBank/DDBJ whole genome shotgun (WGS) entry which is preliminary data.</text>
</comment>
<dbReference type="InterPro" id="IPR051545">
    <property type="entry name" value="NAD(P)H_dehydrogenase_qn"/>
</dbReference>
<dbReference type="Proteomes" id="UP000309117">
    <property type="component" value="Unassembled WGS sequence"/>
</dbReference>